<dbReference type="PROSITE" id="PS00073">
    <property type="entry name" value="ACYL_COA_DH_2"/>
    <property type="match status" value="1"/>
</dbReference>
<keyword evidence="4 5" id="KW-0274">FAD</keyword>
<dbReference type="InterPro" id="IPR046373">
    <property type="entry name" value="Acyl-CoA_Oxase/DH_mid-dom_sf"/>
</dbReference>
<comment type="caution">
    <text evidence="9">The sequence shown here is derived from an EMBL/GenBank/DDBJ whole genome shotgun (WGS) entry which is preliminary data.</text>
</comment>
<protein>
    <submittedName>
        <fullName evidence="9">Acyl-CoA dehydrogenase family protein</fullName>
    </submittedName>
</protein>
<dbReference type="Pfam" id="PF00441">
    <property type="entry name" value="Acyl-CoA_dh_1"/>
    <property type="match status" value="1"/>
</dbReference>
<dbReference type="SUPFAM" id="SSF47203">
    <property type="entry name" value="Acyl-CoA dehydrogenase C-terminal domain-like"/>
    <property type="match status" value="1"/>
</dbReference>
<dbReference type="EMBL" id="JAWDIP010000003">
    <property type="protein sequence ID" value="MDY0394999.1"/>
    <property type="molecule type" value="Genomic_DNA"/>
</dbReference>
<dbReference type="Pfam" id="PF02771">
    <property type="entry name" value="Acyl-CoA_dh_N"/>
    <property type="match status" value="1"/>
</dbReference>
<dbReference type="Proteomes" id="UP001281447">
    <property type="component" value="Unassembled WGS sequence"/>
</dbReference>
<gene>
    <name evidence="9" type="ORF">RWE15_11855</name>
</gene>
<accession>A0ABU5C706</accession>
<dbReference type="PANTHER" id="PTHR43884:SF12">
    <property type="entry name" value="ISOVALERYL-COA DEHYDROGENASE, MITOCHONDRIAL-RELATED"/>
    <property type="match status" value="1"/>
</dbReference>
<keyword evidence="5" id="KW-0560">Oxidoreductase</keyword>
<evidence type="ECO:0000313" key="9">
    <source>
        <dbReference type="EMBL" id="MDY0394999.1"/>
    </source>
</evidence>
<dbReference type="Gene3D" id="2.40.110.10">
    <property type="entry name" value="Butyryl-CoA Dehydrogenase, subunit A, domain 2"/>
    <property type="match status" value="1"/>
</dbReference>
<evidence type="ECO:0000256" key="1">
    <source>
        <dbReference type="ARBA" id="ARBA00001974"/>
    </source>
</evidence>
<evidence type="ECO:0000256" key="3">
    <source>
        <dbReference type="ARBA" id="ARBA00022630"/>
    </source>
</evidence>
<dbReference type="Gene3D" id="1.20.140.10">
    <property type="entry name" value="Butyryl-CoA Dehydrogenase, subunit A, domain 3"/>
    <property type="match status" value="1"/>
</dbReference>
<evidence type="ECO:0000256" key="5">
    <source>
        <dbReference type="RuleBase" id="RU362125"/>
    </source>
</evidence>
<feature type="domain" description="Acyl-CoA dehydrogenase/oxidase N-terminal" evidence="8">
    <location>
        <begin position="30"/>
        <end position="141"/>
    </location>
</feature>
<dbReference type="InterPro" id="IPR006089">
    <property type="entry name" value="Acyl-CoA_DH_CS"/>
</dbReference>
<evidence type="ECO:0000259" key="8">
    <source>
        <dbReference type="Pfam" id="PF02771"/>
    </source>
</evidence>
<evidence type="ECO:0000256" key="4">
    <source>
        <dbReference type="ARBA" id="ARBA00022827"/>
    </source>
</evidence>
<evidence type="ECO:0000259" key="6">
    <source>
        <dbReference type="Pfam" id="PF00441"/>
    </source>
</evidence>
<proteinExistence type="inferred from homology"/>
<feature type="domain" description="Acyl-CoA dehydrogenase/oxidase C-terminal" evidence="6">
    <location>
        <begin position="249"/>
        <end position="409"/>
    </location>
</feature>
<dbReference type="Gene3D" id="1.10.540.10">
    <property type="entry name" value="Acyl-CoA dehydrogenase/oxidase, N-terminal domain"/>
    <property type="match status" value="1"/>
</dbReference>
<evidence type="ECO:0000259" key="7">
    <source>
        <dbReference type="Pfam" id="PF02770"/>
    </source>
</evidence>
<organism evidence="9 10">
    <name type="scientific">Tigheibacillus halophilus</name>
    <dbReference type="NCBI Taxonomy" id="361280"/>
    <lineage>
        <taxon>Bacteria</taxon>
        <taxon>Bacillati</taxon>
        <taxon>Bacillota</taxon>
        <taxon>Bacilli</taxon>
        <taxon>Bacillales</taxon>
        <taxon>Bacillaceae</taxon>
        <taxon>Tigheibacillus</taxon>
    </lineage>
</organism>
<dbReference type="Pfam" id="PF02770">
    <property type="entry name" value="Acyl-CoA_dh_M"/>
    <property type="match status" value="1"/>
</dbReference>
<dbReference type="PANTHER" id="PTHR43884">
    <property type="entry name" value="ACYL-COA DEHYDROGENASE"/>
    <property type="match status" value="1"/>
</dbReference>
<comment type="similarity">
    <text evidence="2 5">Belongs to the acyl-CoA dehydrogenase family.</text>
</comment>
<dbReference type="InterPro" id="IPR036250">
    <property type="entry name" value="AcylCo_DH-like_C"/>
</dbReference>
<sequence length="503" mass="55374">MEKTSQASGLQSLFPDKSSLSHPDFSHLGEEEKLIAKTIDMFVKDQVLPNNKNLEAHDYQTSKELFAAAGELGLLGVEVPEAFDGLEMSKKTSGLVAEKMGYGASFSVAFNIHSGVGTLPYVYFGTEVQKKRYLPKLASGEWVGAYALTEPNAGSDALAASTTAKIDETTGNWIINGEKQWITNAHIANVYVVFAKTEAGITAFIVEREFPGVSIGAEEKKLGIKGSSTATLILDDVKVGPQQVLGAVGKGHHIALNILNLARLKLAFANIGASKQALETAVKYAKERKQFNKALTAFPMIQEKLADMAISIYGAACSAYYTASVLDQLDGSSTEEQLIGSLARYAMDCSINKVYASETLHDCVDETLQIHGGYGYMQDYDVERQYRDARINRLFEGTNEINRLTIAKSFLKRYHQTEQAVVNPADIHGGRKDQFIQFSTYLLQVMMKALPVEKKENMDEKQMYLRVLSDVVKEIYIMKAAYLDAEQGGRGHCFQATESRCNL</sequence>
<dbReference type="InterPro" id="IPR006091">
    <property type="entry name" value="Acyl-CoA_Oxase/DH_mid-dom"/>
</dbReference>
<keyword evidence="3 5" id="KW-0285">Flavoprotein</keyword>
<dbReference type="PROSITE" id="PS00072">
    <property type="entry name" value="ACYL_COA_DH_1"/>
    <property type="match status" value="1"/>
</dbReference>
<dbReference type="InterPro" id="IPR009075">
    <property type="entry name" value="AcylCo_DH/oxidase_C"/>
</dbReference>
<dbReference type="InterPro" id="IPR013786">
    <property type="entry name" value="AcylCoA_DH/ox_N"/>
</dbReference>
<feature type="domain" description="Acyl-CoA oxidase/dehydrogenase middle" evidence="7">
    <location>
        <begin position="145"/>
        <end position="237"/>
    </location>
</feature>
<dbReference type="InterPro" id="IPR009100">
    <property type="entry name" value="AcylCoA_DH/oxidase_NM_dom_sf"/>
</dbReference>
<name>A0ABU5C706_9BACI</name>
<reference evidence="9 10" key="1">
    <citation type="submission" date="2023-10" db="EMBL/GenBank/DDBJ databases">
        <title>Virgibacillus halophilus 5B73C genome.</title>
        <authorList>
            <person name="Miliotis G."/>
            <person name="Sengupta P."/>
            <person name="Hameed A."/>
            <person name="Chuvochina M."/>
            <person name="Mcdonagh F."/>
            <person name="Simpson A.C."/>
            <person name="Singh N.K."/>
            <person name="Rekha P.D."/>
            <person name="Raman K."/>
            <person name="Hugenholtz P."/>
            <person name="Venkateswaran K."/>
        </authorList>
    </citation>
    <scope>NUCLEOTIDE SEQUENCE [LARGE SCALE GENOMIC DNA]</scope>
    <source>
        <strain evidence="9 10">5B73C</strain>
    </source>
</reference>
<evidence type="ECO:0000256" key="2">
    <source>
        <dbReference type="ARBA" id="ARBA00009347"/>
    </source>
</evidence>
<dbReference type="InterPro" id="IPR037069">
    <property type="entry name" value="AcylCoA_DH/ox_N_sf"/>
</dbReference>
<comment type="cofactor">
    <cofactor evidence="1 5">
        <name>FAD</name>
        <dbReference type="ChEBI" id="CHEBI:57692"/>
    </cofactor>
</comment>
<dbReference type="SUPFAM" id="SSF56645">
    <property type="entry name" value="Acyl-CoA dehydrogenase NM domain-like"/>
    <property type="match status" value="1"/>
</dbReference>
<keyword evidence="10" id="KW-1185">Reference proteome</keyword>
<evidence type="ECO:0000313" key="10">
    <source>
        <dbReference type="Proteomes" id="UP001281447"/>
    </source>
</evidence>